<name>A0A8T1V7X2_9STRA</name>
<dbReference type="Proteomes" id="UP000694044">
    <property type="component" value="Unassembled WGS sequence"/>
</dbReference>
<dbReference type="GO" id="GO:0003955">
    <property type="term" value="F:NAD(P)H dehydrogenase (quinone) activity"/>
    <property type="evidence" value="ECO:0007669"/>
    <property type="project" value="TreeGrafter"/>
</dbReference>
<dbReference type="PANTHER" id="PTHR30546:SF23">
    <property type="entry name" value="FLAVOPROTEIN-LIKE PROTEIN YCP4-RELATED"/>
    <property type="match status" value="1"/>
</dbReference>
<organism evidence="2 3">
    <name type="scientific">Phytophthora pseudosyringae</name>
    <dbReference type="NCBI Taxonomy" id="221518"/>
    <lineage>
        <taxon>Eukaryota</taxon>
        <taxon>Sar</taxon>
        <taxon>Stramenopiles</taxon>
        <taxon>Oomycota</taxon>
        <taxon>Peronosporomycetes</taxon>
        <taxon>Peronosporales</taxon>
        <taxon>Peronosporaceae</taxon>
        <taxon>Phytophthora</taxon>
    </lineage>
</organism>
<evidence type="ECO:0000313" key="3">
    <source>
        <dbReference type="Proteomes" id="UP000694044"/>
    </source>
</evidence>
<protein>
    <recommendedName>
        <fullName evidence="4">Flavodoxin-like domain-containing protein</fullName>
    </recommendedName>
</protein>
<dbReference type="PANTHER" id="PTHR30546">
    <property type="entry name" value="FLAVODOXIN-RELATED PROTEIN WRBA-RELATED"/>
    <property type="match status" value="1"/>
</dbReference>
<proteinExistence type="inferred from homology"/>
<accession>A0A8T1V7X2</accession>
<dbReference type="AlphaFoldDB" id="A0A8T1V7X2"/>
<keyword evidence="3" id="KW-1185">Reference proteome</keyword>
<gene>
    <name evidence="2" type="ORF">PHYPSEUDO_014080</name>
</gene>
<dbReference type="GO" id="GO:0016020">
    <property type="term" value="C:membrane"/>
    <property type="evidence" value="ECO:0007669"/>
    <property type="project" value="TreeGrafter"/>
</dbReference>
<dbReference type="EMBL" id="JAGDFM010000779">
    <property type="protein sequence ID" value="KAG7376189.1"/>
    <property type="molecule type" value="Genomic_DNA"/>
</dbReference>
<evidence type="ECO:0008006" key="4">
    <source>
        <dbReference type="Google" id="ProtNLM"/>
    </source>
</evidence>
<sequence length="171" mass="18337">MTKIAIVFYSMFGHVSKLGKAIQAGAQAIPGVQAELYQVKETLDDGLLERLHAPPKPDLPVATPDTRTGFSSVFRPDEGSLRHMHSASQGGGQETTAMSTTPFIAHHGMVFVPVGFRSSIMDSNDKMHGGSLWGAGTIAHSDKSRHPSALELEIARIQGVSFAEITKKLSL</sequence>
<evidence type="ECO:0000256" key="1">
    <source>
        <dbReference type="ARBA" id="ARBA00006961"/>
    </source>
</evidence>
<comment type="similarity">
    <text evidence="1">Belongs to the WrbA family.</text>
</comment>
<comment type="caution">
    <text evidence="2">The sequence shown here is derived from an EMBL/GenBank/DDBJ whole genome shotgun (WGS) entry which is preliminary data.</text>
</comment>
<dbReference type="OrthoDB" id="504689at2759"/>
<evidence type="ECO:0000313" key="2">
    <source>
        <dbReference type="EMBL" id="KAG7376189.1"/>
    </source>
</evidence>
<reference evidence="2" key="1">
    <citation type="submission" date="2021-02" db="EMBL/GenBank/DDBJ databases">
        <authorList>
            <person name="Palmer J.M."/>
        </authorList>
    </citation>
    <scope>NUCLEOTIDE SEQUENCE</scope>
    <source>
        <strain evidence="2">SCRP734</strain>
    </source>
</reference>